<protein>
    <recommendedName>
        <fullName evidence="1">Cartilage intermediate layer protein 1/2 C-terminal domain-containing protein</fullName>
    </recommendedName>
</protein>
<dbReference type="EMBL" id="JARBDR010000811">
    <property type="protein sequence ID" value="KAJ8306695.1"/>
    <property type="molecule type" value="Genomic_DNA"/>
</dbReference>
<evidence type="ECO:0000313" key="2">
    <source>
        <dbReference type="EMBL" id="KAJ8306695.1"/>
    </source>
</evidence>
<sequence>MIEAMKNKYPGNEVWYPPLNSYKLNQLEYRTCFIKIGTVNANSNLLFHVKSLNNASTLLGIHEKGLTNGSTCIEYRCSVRNPVLDFRKADRNDFAREPKTYTFVRILPVGQVCTVSSEVRELRHQEQIDMRLSSTRTNVGRTVFEANIPDSECDGLYFHKSKTFEEISDAKKFAIKECNKGVRDSLSETETDMTPDVGLALIFKCL</sequence>
<name>A0ABQ9ENF5_TEGGR</name>
<comment type="caution">
    <text evidence="2">The sequence shown here is derived from an EMBL/GenBank/DDBJ whole genome shotgun (WGS) entry which is preliminary data.</text>
</comment>
<evidence type="ECO:0000259" key="1">
    <source>
        <dbReference type="Pfam" id="PF23599"/>
    </source>
</evidence>
<dbReference type="Pfam" id="PF23599">
    <property type="entry name" value="CILP_C"/>
    <property type="match status" value="1"/>
</dbReference>
<evidence type="ECO:0000313" key="3">
    <source>
        <dbReference type="Proteomes" id="UP001217089"/>
    </source>
</evidence>
<proteinExistence type="predicted"/>
<feature type="domain" description="Cartilage intermediate layer protein 1/2 C-terminal" evidence="1">
    <location>
        <begin position="23"/>
        <end position="205"/>
    </location>
</feature>
<reference evidence="2 3" key="1">
    <citation type="submission" date="2022-12" db="EMBL/GenBank/DDBJ databases">
        <title>Chromosome-level genome of Tegillarca granosa.</title>
        <authorList>
            <person name="Kim J."/>
        </authorList>
    </citation>
    <scope>NUCLEOTIDE SEQUENCE [LARGE SCALE GENOMIC DNA]</scope>
    <source>
        <strain evidence="2">Teg-2019</strain>
        <tissue evidence="2">Adductor muscle</tissue>
    </source>
</reference>
<accession>A0ABQ9ENF5</accession>
<dbReference type="Proteomes" id="UP001217089">
    <property type="component" value="Unassembled WGS sequence"/>
</dbReference>
<keyword evidence="3" id="KW-1185">Reference proteome</keyword>
<gene>
    <name evidence="2" type="ORF">KUTeg_015736</name>
</gene>
<organism evidence="2 3">
    <name type="scientific">Tegillarca granosa</name>
    <name type="common">Malaysian cockle</name>
    <name type="synonym">Anadara granosa</name>
    <dbReference type="NCBI Taxonomy" id="220873"/>
    <lineage>
        <taxon>Eukaryota</taxon>
        <taxon>Metazoa</taxon>
        <taxon>Spiralia</taxon>
        <taxon>Lophotrochozoa</taxon>
        <taxon>Mollusca</taxon>
        <taxon>Bivalvia</taxon>
        <taxon>Autobranchia</taxon>
        <taxon>Pteriomorphia</taxon>
        <taxon>Arcoida</taxon>
        <taxon>Arcoidea</taxon>
        <taxon>Arcidae</taxon>
        <taxon>Tegillarca</taxon>
    </lineage>
</organism>
<dbReference type="InterPro" id="IPR056258">
    <property type="entry name" value="CILP-1/2_C"/>
</dbReference>